<dbReference type="KEGG" id="lab:LA76x_4124"/>
<feature type="region of interest" description="Disordered" evidence="1">
    <location>
        <begin position="1"/>
        <end position="92"/>
    </location>
</feature>
<accession>A0A0S2FFH4</accession>
<protein>
    <submittedName>
        <fullName evidence="2">Uncharacterized protein</fullName>
    </submittedName>
</protein>
<feature type="compositionally biased region" description="Low complexity" evidence="1">
    <location>
        <begin position="30"/>
        <end position="46"/>
    </location>
</feature>
<organism evidence="2 3">
    <name type="scientific">Lysobacter antibioticus</name>
    <dbReference type="NCBI Taxonomy" id="84531"/>
    <lineage>
        <taxon>Bacteria</taxon>
        <taxon>Pseudomonadati</taxon>
        <taxon>Pseudomonadota</taxon>
        <taxon>Gammaproteobacteria</taxon>
        <taxon>Lysobacterales</taxon>
        <taxon>Lysobacteraceae</taxon>
        <taxon>Lysobacter</taxon>
    </lineage>
</organism>
<sequence length="92" mass="9217">MAQGNEGDHGCAGPTLARPASPQPLVSTFAPAGEPARATRPAPGRARTQRRHLAGRSRTEGEPSGHGRSSGLGHGARGASYCPSLPGIAPSA</sequence>
<gene>
    <name evidence="2" type="ORF">LA76x_4124</name>
</gene>
<proteinExistence type="predicted"/>
<evidence type="ECO:0000313" key="2">
    <source>
        <dbReference type="EMBL" id="ALN82240.1"/>
    </source>
</evidence>
<dbReference type="AlphaFoldDB" id="A0A0S2FFH4"/>
<dbReference type="PATRIC" id="fig|84531.8.peg.4132"/>
<keyword evidence="3" id="KW-1185">Reference proteome</keyword>
<reference evidence="2 3" key="1">
    <citation type="journal article" date="2015" name="BMC Genomics">
        <title>Comparative genomics and metabolic profiling of the genus Lysobacter.</title>
        <authorList>
            <person name="de Bruijn I."/>
            <person name="Cheng X."/>
            <person name="de Jager V."/>
            <person name="Exposito R.G."/>
            <person name="Watrous J."/>
            <person name="Patel N."/>
            <person name="Postma J."/>
            <person name="Dorrestein P.C."/>
            <person name="Kobayashi D."/>
            <person name="Raaijmakers J.M."/>
        </authorList>
    </citation>
    <scope>NUCLEOTIDE SEQUENCE [LARGE SCALE GENOMIC DNA]</scope>
    <source>
        <strain evidence="2 3">76</strain>
    </source>
</reference>
<evidence type="ECO:0000256" key="1">
    <source>
        <dbReference type="SAM" id="MobiDB-lite"/>
    </source>
</evidence>
<evidence type="ECO:0000313" key="3">
    <source>
        <dbReference type="Proteomes" id="UP000060787"/>
    </source>
</evidence>
<dbReference type="Proteomes" id="UP000060787">
    <property type="component" value="Chromosome"/>
</dbReference>
<dbReference type="EMBL" id="CP011129">
    <property type="protein sequence ID" value="ALN82240.1"/>
    <property type="molecule type" value="Genomic_DNA"/>
</dbReference>
<dbReference type="STRING" id="84531.LA76x_4124"/>
<name>A0A0S2FFH4_LYSAN</name>